<feature type="transmembrane region" description="Helical" evidence="1">
    <location>
        <begin position="40"/>
        <end position="63"/>
    </location>
</feature>
<keyword evidence="1" id="KW-1133">Transmembrane helix</keyword>
<feature type="transmembrane region" description="Helical" evidence="1">
    <location>
        <begin position="381"/>
        <end position="399"/>
    </location>
</feature>
<proteinExistence type="predicted"/>
<feature type="transmembrane region" description="Helical" evidence="1">
    <location>
        <begin position="123"/>
        <end position="145"/>
    </location>
</feature>
<keyword evidence="1" id="KW-0472">Membrane</keyword>
<sequence>MLFPLLSLLLSIRIHQQYSNLAQFIIRKVPFLRSFSSKQYILFSCILDILFGCMIVFVIYSFLYSPVYQIEWESAFILFLFLFSIVKGIESYRRTHILPFEELIQLAPVSSRHLYQTLLFSELIWLVFTSFSTYLIYFLFQYSITQTHDWIFWLKHLNVMMTGFFLFIISNKLFGAYIYNIVVKKIGVIRVLFFSSISLLFFIFGRVLILNIIFPFYHTFHQLFQSISSLAEDSFWITLSNELVSLYKNDLQQIHHALFSEGSFFLQFQTLFTLPITFFVVILGAVLVLMSPVRWIPTGTDHDQSSKHFRDLFYWYFQILHKIQGTLFRKNVLIRKDLKLLKEKRWLLSKEFFNFMFMSYEAFFYVGIFTGLLSIIDYQPLQIQLLFTLNVMILANQSYEMRVLTPSIFSFSTEKKNIWLFKLSQTSLLQFFLSKIQLFYCLFSIPVLFLLLIDLSIMIVYQLFDIQMLIQIVSLGIGFFIFPFIQLYLFPFTTKFNFIHEHEIGTTKEETDIVDKGQAIARNFLVLPFMYYMILTSFLPILQQSSGLVNVLFAFYFVIVSVICWILCRKTIDKGIEYVEKNKIFSIGE</sequence>
<protein>
    <submittedName>
        <fullName evidence="2">Uncharacterized protein</fullName>
    </submittedName>
</protein>
<gene>
    <name evidence="2" type="ORF">CEY02_11730</name>
</gene>
<evidence type="ECO:0000256" key="1">
    <source>
        <dbReference type="SAM" id="Phobius"/>
    </source>
</evidence>
<accession>A0A2A5ITZ9</accession>
<feature type="transmembrane region" description="Helical" evidence="1">
    <location>
        <begin position="524"/>
        <end position="542"/>
    </location>
</feature>
<name>A0A2A5ITZ9_BACPU</name>
<dbReference type="OrthoDB" id="2499054at2"/>
<feature type="transmembrane region" description="Helical" evidence="1">
    <location>
        <begin position="191"/>
        <end position="217"/>
    </location>
</feature>
<comment type="caution">
    <text evidence="2">The sequence shown here is derived from an EMBL/GenBank/DDBJ whole genome shotgun (WGS) entry which is preliminary data.</text>
</comment>
<feature type="transmembrane region" description="Helical" evidence="1">
    <location>
        <begin position="157"/>
        <end position="179"/>
    </location>
</feature>
<feature type="transmembrane region" description="Helical" evidence="1">
    <location>
        <begin position="352"/>
        <end position="375"/>
    </location>
</feature>
<dbReference type="AlphaFoldDB" id="A0A2A5ITZ9"/>
<feature type="transmembrane region" description="Helical" evidence="1">
    <location>
        <begin position="469"/>
        <end position="490"/>
    </location>
</feature>
<feature type="transmembrane region" description="Helical" evidence="1">
    <location>
        <begin position="271"/>
        <end position="293"/>
    </location>
</feature>
<feature type="transmembrane region" description="Helical" evidence="1">
    <location>
        <begin position="548"/>
        <end position="568"/>
    </location>
</feature>
<dbReference type="EMBL" id="NKHG01000083">
    <property type="protein sequence ID" value="PCK20795.1"/>
    <property type="molecule type" value="Genomic_DNA"/>
</dbReference>
<feature type="transmembrane region" description="Helical" evidence="1">
    <location>
        <begin position="438"/>
        <end position="463"/>
    </location>
</feature>
<evidence type="ECO:0000313" key="2">
    <source>
        <dbReference type="EMBL" id="PCK20795.1"/>
    </source>
</evidence>
<organism evidence="2 3">
    <name type="scientific">Bacillus pumilus</name>
    <name type="common">Bacillus mesentericus</name>
    <dbReference type="NCBI Taxonomy" id="1408"/>
    <lineage>
        <taxon>Bacteria</taxon>
        <taxon>Bacillati</taxon>
        <taxon>Bacillota</taxon>
        <taxon>Bacilli</taxon>
        <taxon>Bacillales</taxon>
        <taxon>Bacillaceae</taxon>
        <taxon>Bacillus</taxon>
    </lineage>
</organism>
<evidence type="ECO:0000313" key="3">
    <source>
        <dbReference type="Proteomes" id="UP000228754"/>
    </source>
</evidence>
<feature type="transmembrane region" description="Helical" evidence="1">
    <location>
        <begin position="70"/>
        <end position="89"/>
    </location>
</feature>
<dbReference type="Proteomes" id="UP000228754">
    <property type="component" value="Unassembled WGS sequence"/>
</dbReference>
<keyword evidence="1" id="KW-0812">Transmembrane</keyword>
<reference evidence="2 3" key="1">
    <citation type="submission" date="2017-06" db="EMBL/GenBank/DDBJ databases">
        <title>Draft Genome Sequence of Bacillus sp Strain 36R Isolated from saline sediment at Atanasia, Sonora, Mexico.</title>
        <authorList>
            <person name="Sanchez Diaz R."/>
            <person name="Quiroz Macias M.E."/>
            <person name="Ibarra Gamez J.C."/>
            <person name="Enciso Ibarra J."/>
            <person name="Gomez Gil B."/>
            <person name="Galaviz Silva L."/>
        </authorList>
    </citation>
    <scope>NUCLEOTIDE SEQUENCE [LARGE SCALE GENOMIC DNA]</scope>
    <source>
        <strain evidence="2 3">36R_ATNSAL</strain>
    </source>
</reference>